<dbReference type="EMBL" id="JBHZQA010000013">
    <property type="protein sequence ID" value="MFE3849293.1"/>
    <property type="molecule type" value="Genomic_DNA"/>
</dbReference>
<proteinExistence type="predicted"/>
<evidence type="ECO:0000313" key="2">
    <source>
        <dbReference type="EMBL" id="MFE3849293.1"/>
    </source>
</evidence>
<dbReference type="Gene3D" id="3.40.50.300">
    <property type="entry name" value="P-loop containing nucleotide triphosphate hydrolases"/>
    <property type="match status" value="1"/>
</dbReference>
<dbReference type="Proteomes" id="UP001600039">
    <property type="component" value="Unassembled WGS sequence"/>
</dbReference>
<dbReference type="InterPro" id="IPR017599">
    <property type="entry name" value="DNA_S_DndD"/>
</dbReference>
<keyword evidence="1" id="KW-0175">Coiled coil</keyword>
<dbReference type="PANTHER" id="PTHR32182:SF0">
    <property type="entry name" value="DNA REPLICATION AND REPAIR PROTEIN RECF"/>
    <property type="match status" value="1"/>
</dbReference>
<dbReference type="PANTHER" id="PTHR32182">
    <property type="entry name" value="DNA REPLICATION AND REPAIR PROTEIN RECF"/>
    <property type="match status" value="1"/>
</dbReference>
<evidence type="ECO:0000313" key="3">
    <source>
        <dbReference type="Proteomes" id="UP001600039"/>
    </source>
</evidence>
<feature type="coiled-coil region" evidence="1">
    <location>
        <begin position="284"/>
        <end position="311"/>
    </location>
</feature>
<dbReference type="InterPro" id="IPR027417">
    <property type="entry name" value="P-loop_NTPase"/>
</dbReference>
<sequence length="699" mass="80182">MKINKIKFQNFRIYKGENEILFAPNPSKNISIVAGKNGFGKTTFLTSLIWVFYGKMMSEVEDKYKKDIKNAGGYEKFIKTLLNREVKTDYENNGEGNPTLSVEIELKDILIPSIPCKSVVIKRSYDLKTDSEDLKIIIDGLENELTKDVGFEVFINDFILPREIAKFFFFDAEKIVSLAEAKSKAELKNLSKAYSEVLGIKKYEDLKKNLETLLTKLRRSGASPMQQTKLLELTDSEAELTELIDFNQEKQANIDREITNHKINSDSLQEKLIREGNGITLAELQKMKSERDILKEESAEIKSKLKKLMDIAPLVIAGKKLSQLKEQLVCEQSTNNTSVDKAVLVEELNSFSNILLEKLQALNLDSKAKSKVEEALKQTISEKKNSKQPNTSGVVLLDYTTEQFRNFEAVFNNIKGAFSSQFTAVVQEEKNNRIYSSKVYQQIKQAEARKDNPLAQKLREEKIEAEDKITVLTLNKGKLIEEFNSLNTRLTSTRKVSSEYIKNFKMVETDKKKYEVTEKLLVKINTIIHKIKEDKKYSLQKSILLGLKKIMHKNDFIYNVRVNVVDDVMDIDLLDKNDEIIDKDSLSKGEQQLYATALLKALVDESGIKFPVFIDSPLQKFDKYHSKNIIKEFYPAISEQVVLFPLLEKELSELEYDYLKPNVNKVFVIENHNNGSSFKSFAVDQLFTHLKQEQDVYAN</sequence>
<comment type="caution">
    <text evidence="2">The sequence shown here is derived from an EMBL/GenBank/DDBJ whole genome shotgun (WGS) entry which is preliminary data.</text>
</comment>
<gene>
    <name evidence="2" type="primary">dndD</name>
    <name evidence="2" type="ORF">ACFX5D_15110</name>
</gene>
<reference evidence="2 3" key="1">
    <citation type="submission" date="2024-06" db="EMBL/GenBank/DDBJ databases">
        <title>Flavobacterium spp. isolated from glacier.</title>
        <authorList>
            <person name="Han D."/>
        </authorList>
    </citation>
    <scope>NUCLEOTIDE SEQUENCE [LARGE SCALE GENOMIC DNA]</scope>
    <source>
        <strain evidence="2 3">LB3P45</strain>
    </source>
</reference>
<protein>
    <submittedName>
        <fullName evidence="2">DNA sulfur modification protein DndD</fullName>
    </submittedName>
</protein>
<dbReference type="RefSeq" id="WP_379859039.1">
    <property type="nucleotide sequence ID" value="NZ_JBHZQA010000013.1"/>
</dbReference>
<accession>A0ABW6HRP5</accession>
<organism evidence="2 3">
    <name type="scientific">Flavobacterium fructosi</name>
    <dbReference type="NCBI Taxonomy" id="3230416"/>
    <lineage>
        <taxon>Bacteria</taxon>
        <taxon>Pseudomonadati</taxon>
        <taxon>Bacteroidota</taxon>
        <taxon>Flavobacteriia</taxon>
        <taxon>Flavobacteriales</taxon>
        <taxon>Flavobacteriaceae</taxon>
        <taxon>Flavobacterium</taxon>
    </lineage>
</organism>
<evidence type="ECO:0000256" key="1">
    <source>
        <dbReference type="SAM" id="Coils"/>
    </source>
</evidence>
<dbReference type="NCBIfam" id="TIGR03185">
    <property type="entry name" value="DNA_S_dndD"/>
    <property type="match status" value="1"/>
</dbReference>
<name>A0ABW6HRP5_9FLAO</name>
<dbReference type="SUPFAM" id="SSF52540">
    <property type="entry name" value="P-loop containing nucleoside triphosphate hydrolases"/>
    <property type="match status" value="1"/>
</dbReference>
<keyword evidence="3" id="KW-1185">Reference proteome</keyword>